<evidence type="ECO:0000256" key="1">
    <source>
        <dbReference type="SAM" id="MobiDB-lite"/>
    </source>
</evidence>
<keyword evidence="3" id="KW-1185">Reference proteome</keyword>
<dbReference type="EMBL" id="JNBY01000053">
    <property type="protein sequence ID" value="KDN86838.1"/>
    <property type="molecule type" value="Genomic_DNA"/>
</dbReference>
<dbReference type="Proteomes" id="UP000027178">
    <property type="component" value="Unassembled WGS sequence"/>
</dbReference>
<dbReference type="AlphaFoldDB" id="A0A066YZ66"/>
<proteinExistence type="predicted"/>
<dbReference type="HOGENOM" id="CLU_2355994_0_0_11"/>
<protein>
    <submittedName>
        <fullName evidence="2">Uncharacterized protein</fullName>
    </submittedName>
</protein>
<evidence type="ECO:0000313" key="2">
    <source>
        <dbReference type="EMBL" id="KDN86838.1"/>
    </source>
</evidence>
<comment type="caution">
    <text evidence="2">The sequence shown here is derived from an EMBL/GenBank/DDBJ whole genome shotgun (WGS) entry which is preliminary data.</text>
</comment>
<feature type="region of interest" description="Disordered" evidence="1">
    <location>
        <begin position="48"/>
        <end position="68"/>
    </location>
</feature>
<organism evidence="2 3">
    <name type="scientific">Kitasatospora cheerisanensis KCTC 2395</name>
    <dbReference type="NCBI Taxonomy" id="1348663"/>
    <lineage>
        <taxon>Bacteria</taxon>
        <taxon>Bacillati</taxon>
        <taxon>Actinomycetota</taxon>
        <taxon>Actinomycetes</taxon>
        <taxon>Kitasatosporales</taxon>
        <taxon>Streptomycetaceae</taxon>
        <taxon>Kitasatospora</taxon>
    </lineage>
</organism>
<accession>A0A066YZ66</accession>
<sequence length="96" mass="9981">MTPEELAELLTGDRTPAFGPAREALLSGWFFQLFLDVTASTVLLPPLRPARPARPGGPGPGPGVVRGGELSTRTQAAAVSAARDCSGTSGLRVVRR</sequence>
<reference evidence="2 3" key="1">
    <citation type="submission" date="2014-05" db="EMBL/GenBank/DDBJ databases">
        <title>Draft Genome Sequence of Kitasatospora cheerisanensis KCTC 2395.</title>
        <authorList>
            <person name="Nam D.H."/>
        </authorList>
    </citation>
    <scope>NUCLEOTIDE SEQUENCE [LARGE SCALE GENOMIC DNA]</scope>
    <source>
        <strain evidence="2 3">KCTC 2395</strain>
    </source>
</reference>
<evidence type="ECO:0000313" key="3">
    <source>
        <dbReference type="Proteomes" id="UP000027178"/>
    </source>
</evidence>
<gene>
    <name evidence="2" type="ORF">KCH_14680</name>
</gene>
<name>A0A066YZ66_9ACTN</name>